<evidence type="ECO:0000256" key="3">
    <source>
        <dbReference type="ARBA" id="ARBA00022723"/>
    </source>
</evidence>
<keyword evidence="12" id="KW-1185">Reference proteome</keyword>
<feature type="domain" description="C2H2-type" evidence="10">
    <location>
        <begin position="656"/>
        <end position="683"/>
    </location>
</feature>
<feature type="compositionally biased region" description="Polar residues" evidence="9">
    <location>
        <begin position="335"/>
        <end position="345"/>
    </location>
</feature>
<dbReference type="Proteomes" id="UP001642483">
    <property type="component" value="Unassembled WGS sequence"/>
</dbReference>
<dbReference type="PROSITE" id="PS00028">
    <property type="entry name" value="ZINC_FINGER_C2H2_1"/>
    <property type="match status" value="4"/>
</dbReference>
<name>A0ABP0G192_CLALP</name>
<keyword evidence="6" id="KW-0862">Zinc</keyword>
<dbReference type="InterPro" id="IPR013087">
    <property type="entry name" value="Znf_C2H2_type"/>
</dbReference>
<reference evidence="11 12" key="1">
    <citation type="submission" date="2024-02" db="EMBL/GenBank/DDBJ databases">
        <authorList>
            <person name="Daric V."/>
            <person name="Darras S."/>
        </authorList>
    </citation>
    <scope>NUCLEOTIDE SEQUENCE [LARGE SCALE GENOMIC DNA]</scope>
</reference>
<feature type="region of interest" description="Disordered" evidence="9">
    <location>
        <begin position="246"/>
        <end position="274"/>
    </location>
</feature>
<feature type="domain" description="C2H2-type" evidence="10">
    <location>
        <begin position="714"/>
        <end position="743"/>
    </location>
</feature>
<feature type="domain" description="C2H2-type" evidence="10">
    <location>
        <begin position="617"/>
        <end position="647"/>
    </location>
</feature>
<dbReference type="PANTHER" id="PTHR45718:SF7">
    <property type="entry name" value="C2H2-TYPE DOMAIN-CONTAINING PROTEIN"/>
    <property type="match status" value="1"/>
</dbReference>
<dbReference type="SMART" id="SM00355">
    <property type="entry name" value="ZnF_C2H2"/>
    <property type="match status" value="5"/>
</dbReference>
<evidence type="ECO:0000256" key="7">
    <source>
        <dbReference type="ARBA" id="ARBA00023242"/>
    </source>
</evidence>
<dbReference type="PANTHER" id="PTHR45718">
    <property type="entry name" value="TRANSCRIPTIONAL ACTIVATOR CUBITUS INTERRUPTUS"/>
    <property type="match status" value="1"/>
</dbReference>
<keyword evidence="5 8" id="KW-0863">Zinc-finger</keyword>
<evidence type="ECO:0000256" key="8">
    <source>
        <dbReference type="PROSITE-ProRule" id="PRU00042"/>
    </source>
</evidence>
<evidence type="ECO:0000256" key="4">
    <source>
        <dbReference type="ARBA" id="ARBA00022737"/>
    </source>
</evidence>
<dbReference type="Gene3D" id="3.30.160.60">
    <property type="entry name" value="Classic Zinc Finger"/>
    <property type="match status" value="5"/>
</dbReference>
<keyword evidence="3" id="KW-0479">Metal-binding</keyword>
<comment type="caution">
    <text evidence="11">The sequence shown here is derived from an EMBL/GenBank/DDBJ whole genome shotgun (WGS) entry which is preliminary data.</text>
</comment>
<feature type="domain" description="C2H2-type" evidence="10">
    <location>
        <begin position="744"/>
        <end position="774"/>
    </location>
</feature>
<evidence type="ECO:0000256" key="1">
    <source>
        <dbReference type="ARBA" id="ARBA00004123"/>
    </source>
</evidence>
<feature type="region of interest" description="Disordered" evidence="9">
    <location>
        <begin position="945"/>
        <end position="1000"/>
    </location>
</feature>
<feature type="domain" description="C2H2-type" evidence="10">
    <location>
        <begin position="684"/>
        <end position="713"/>
    </location>
</feature>
<feature type="region of interest" description="Disordered" evidence="9">
    <location>
        <begin position="309"/>
        <end position="350"/>
    </location>
</feature>
<accession>A0ABP0G192</accession>
<dbReference type="InterPro" id="IPR056436">
    <property type="entry name" value="Znf-C2H2_ZIC1-5/GLI1-3-like"/>
</dbReference>
<evidence type="ECO:0000259" key="10">
    <source>
        <dbReference type="PROSITE" id="PS50157"/>
    </source>
</evidence>
<evidence type="ECO:0000313" key="11">
    <source>
        <dbReference type="EMBL" id="CAK8685612.1"/>
    </source>
</evidence>
<keyword evidence="7" id="KW-0539">Nucleus</keyword>
<dbReference type="EMBL" id="CAWYQH010000100">
    <property type="protein sequence ID" value="CAK8685612.1"/>
    <property type="molecule type" value="Genomic_DNA"/>
</dbReference>
<proteinExistence type="inferred from homology"/>
<gene>
    <name evidence="11" type="ORF">CVLEPA_LOCUS16721</name>
</gene>
<feature type="region of interest" description="Disordered" evidence="9">
    <location>
        <begin position="544"/>
        <end position="566"/>
    </location>
</feature>
<dbReference type="InterPro" id="IPR043359">
    <property type="entry name" value="GLI-like"/>
</dbReference>
<evidence type="ECO:0000256" key="9">
    <source>
        <dbReference type="SAM" id="MobiDB-lite"/>
    </source>
</evidence>
<organism evidence="11 12">
    <name type="scientific">Clavelina lepadiformis</name>
    <name type="common">Light-bulb sea squirt</name>
    <name type="synonym">Ascidia lepadiformis</name>
    <dbReference type="NCBI Taxonomy" id="159417"/>
    <lineage>
        <taxon>Eukaryota</taxon>
        <taxon>Metazoa</taxon>
        <taxon>Chordata</taxon>
        <taxon>Tunicata</taxon>
        <taxon>Ascidiacea</taxon>
        <taxon>Aplousobranchia</taxon>
        <taxon>Clavelinidae</taxon>
        <taxon>Clavelina</taxon>
    </lineage>
</organism>
<comment type="similarity">
    <text evidence="2">Belongs to the GLI C2H2-type zinc-finger protein family.</text>
</comment>
<feature type="compositionally biased region" description="Polar residues" evidence="9">
    <location>
        <begin position="962"/>
        <end position="973"/>
    </location>
</feature>
<keyword evidence="4" id="KW-0677">Repeat</keyword>
<comment type="subcellular location">
    <subcellularLocation>
        <location evidence="1">Nucleus</location>
    </subcellularLocation>
</comment>
<dbReference type="PROSITE" id="PS50157">
    <property type="entry name" value="ZINC_FINGER_C2H2_2"/>
    <property type="match status" value="5"/>
</dbReference>
<evidence type="ECO:0000256" key="5">
    <source>
        <dbReference type="ARBA" id="ARBA00022771"/>
    </source>
</evidence>
<protein>
    <recommendedName>
        <fullName evidence="10">C2H2-type domain-containing protein</fullName>
    </recommendedName>
</protein>
<dbReference type="SUPFAM" id="SSF57667">
    <property type="entry name" value="beta-beta-alpha zinc fingers"/>
    <property type="match status" value="3"/>
</dbReference>
<evidence type="ECO:0000256" key="2">
    <source>
        <dbReference type="ARBA" id="ARBA00010831"/>
    </source>
</evidence>
<dbReference type="Pfam" id="PF23561">
    <property type="entry name" value="zf-C2H2_15"/>
    <property type="match status" value="1"/>
</dbReference>
<evidence type="ECO:0000313" key="12">
    <source>
        <dbReference type="Proteomes" id="UP001642483"/>
    </source>
</evidence>
<feature type="compositionally biased region" description="Polar residues" evidence="9">
    <location>
        <begin position="984"/>
        <end position="997"/>
    </location>
</feature>
<dbReference type="Pfam" id="PF00096">
    <property type="entry name" value="zf-C2H2"/>
    <property type="match status" value="3"/>
</dbReference>
<evidence type="ECO:0000256" key="6">
    <source>
        <dbReference type="ARBA" id="ARBA00022833"/>
    </source>
</evidence>
<dbReference type="InterPro" id="IPR036236">
    <property type="entry name" value="Znf_C2H2_sf"/>
</dbReference>
<sequence length="1140" mass="125667">MDTADLQLADTADFNFQSEGDDVNLHLAFSNKMSESCQGKIAFLTGPQQEVDDGISNLNAAIGHEKSTAAMVACDFSPHMQMSEHNNSEKESNCPRILIQSETPCPPNVCDSNGNVICSNTSAPPKTFSPRGQLPEHFSKLRVVGHGETNISIQEEIANISHPPPPPYASVNHSLKNTGLPNLPSFIVETPTYDPCYDTYHQYNSTAPASESAIVFSEFKKSHYRMPVSVKVEHDTTFQLDNNHFQSLQRHSPSSKLSSTGDKKALNSSHTSEWLGSEKNPGILHCSGTSYQLTPDICHTNGEQPYFISNSGSQLLKPNPPNSLNPYKLLPPVTPSGSSIVPTPSQDEHLLPPGSALSTFSGFSGLSTLQGFSPAGSNIVSPRHSAKSASRALFSAARKRTLSISPLSMEGFDLNSLIRVSPSSLFFNHSLSGSPHPPGSAKYSDFGGAYGHLGARNNWSPSNSTVSRELLVATPRSNMMMHTDDQPTNLTSNEYSDGAFANVFFHEANIKQDYNMHGGDYHANNVANDRSVNSPLYIQRSEFEANNGDKSHKHLRKASNNNADNTSDIIAKDHHVAASGITMRPAHILHGAPPIVADFTKVNKDEKQSNAVEYRIWSCRWLECNLEFKEQDDLVKHIEKAHIDQRKGDEFTCYWQSCPRNYKPFNARYKLLIHMRVHSGERPNKCTVEGCNKAFSRLENLKIHLRSHTGERPYVCQHAGCNKAFSNSSDRAKHQRTHLDTKPYACQYPGCTKRYTDPSSLRKHVKGGHAVKEQLRKKMRSLDNPGPEQLGDCLTIQPLRATVSNQHQSEGFKQTDGAMGDIRSTPSQNATMANMLPFSGITLSKRSKFQSSVLHSPTPNKLLQMRDPSRTPYQNLGQEIPYQLPPLSNHSLRTTSPYNQNVLVATSNYHQLGSNENAALFLRQCSVSSNDANHSSSTFHMPQLNNLRLMPPPPSVPFVSARSRNSHGQSSSRPPMHDLHVENVHSNPGINSKNMSSAPDHLVGQHANFQKLDIPLPQNFPTTNDYTPSSCIADPRHPLSSSYTLYQPDRLKLKSPVLEYMHKTSSEGGHGSRYEMSPAVISTRHSSLDKKGAKLHANTPCSLITTNEPSRTNLSSAVLQLSPVSRCPSQLSMVFADGPM</sequence>